<keyword evidence="3" id="KW-1185">Reference proteome</keyword>
<dbReference type="SUPFAM" id="SSF52540">
    <property type="entry name" value="P-loop containing nucleoside triphosphate hydrolases"/>
    <property type="match status" value="1"/>
</dbReference>
<feature type="region of interest" description="Disordered" evidence="1">
    <location>
        <begin position="1"/>
        <end position="35"/>
    </location>
</feature>
<protein>
    <submittedName>
        <fullName evidence="2">ATP-dependent RNA helicase ddx39a</fullName>
    </submittedName>
</protein>
<dbReference type="GO" id="GO:0004386">
    <property type="term" value="F:helicase activity"/>
    <property type="evidence" value="ECO:0007669"/>
    <property type="project" value="UniProtKB-KW"/>
</dbReference>
<organism evidence="2 3">
    <name type="scientific">Saguinus oedipus</name>
    <name type="common">Cotton-top tamarin</name>
    <name type="synonym">Oedipomidas oedipus</name>
    <dbReference type="NCBI Taxonomy" id="9490"/>
    <lineage>
        <taxon>Eukaryota</taxon>
        <taxon>Metazoa</taxon>
        <taxon>Chordata</taxon>
        <taxon>Craniata</taxon>
        <taxon>Vertebrata</taxon>
        <taxon>Euteleostomi</taxon>
        <taxon>Mammalia</taxon>
        <taxon>Eutheria</taxon>
        <taxon>Euarchontoglires</taxon>
        <taxon>Primates</taxon>
        <taxon>Haplorrhini</taxon>
        <taxon>Platyrrhini</taxon>
        <taxon>Cebidae</taxon>
        <taxon>Callitrichinae</taxon>
        <taxon>Saguinus</taxon>
    </lineage>
</organism>
<evidence type="ECO:0000256" key="1">
    <source>
        <dbReference type="SAM" id="MobiDB-lite"/>
    </source>
</evidence>
<dbReference type="Proteomes" id="UP001266305">
    <property type="component" value="Unassembled WGS sequence"/>
</dbReference>
<evidence type="ECO:0000313" key="2">
    <source>
        <dbReference type="EMBL" id="KAK2112552.1"/>
    </source>
</evidence>
<evidence type="ECO:0000313" key="3">
    <source>
        <dbReference type="Proteomes" id="UP001266305"/>
    </source>
</evidence>
<keyword evidence="2" id="KW-0547">Nucleotide-binding</keyword>
<keyword evidence="2" id="KW-0067">ATP-binding</keyword>
<dbReference type="InterPro" id="IPR027417">
    <property type="entry name" value="P-loop_NTPase"/>
</dbReference>
<comment type="caution">
    <text evidence="2">The sequence shown here is derived from an EMBL/GenBank/DDBJ whole genome shotgun (WGS) entry which is preliminary data.</text>
</comment>
<reference evidence="2 3" key="1">
    <citation type="submission" date="2023-05" db="EMBL/GenBank/DDBJ databases">
        <title>B98-5 Cell Line De Novo Hybrid Assembly: An Optical Mapping Approach.</title>
        <authorList>
            <person name="Kananen K."/>
            <person name="Auerbach J.A."/>
            <person name="Kautto E."/>
            <person name="Blachly J.S."/>
        </authorList>
    </citation>
    <scope>NUCLEOTIDE SEQUENCE [LARGE SCALE GENOMIC DNA]</scope>
    <source>
        <strain evidence="2">B95-8</strain>
        <tissue evidence="2">Cell line</tissue>
    </source>
</reference>
<feature type="compositionally biased region" description="Acidic residues" evidence="1">
    <location>
        <begin position="1"/>
        <end position="19"/>
    </location>
</feature>
<keyword evidence="2" id="KW-0347">Helicase</keyword>
<dbReference type="EMBL" id="JASSZA010000005">
    <property type="protein sequence ID" value="KAK2112552.1"/>
    <property type="molecule type" value="Genomic_DNA"/>
</dbReference>
<accession>A0ABQ9VWN1</accession>
<dbReference type="Gene3D" id="3.40.50.300">
    <property type="entry name" value="P-loop containing nucleotide triphosphate hydrolases"/>
    <property type="match status" value="1"/>
</dbReference>
<keyword evidence="2" id="KW-0378">Hydrolase</keyword>
<sequence length="90" mass="10081">MAEQDVENELLDYEEDEEPQASPESTPVPRKKDSSGFWDSLLKLERLRPSMSAFIPQATMGMYVLCQANSGMGKTVVFVLATMQQIQPVN</sequence>
<gene>
    <name evidence="2" type="primary">DDX39A_3</name>
    <name evidence="2" type="ORF">P7K49_012299</name>
</gene>
<proteinExistence type="predicted"/>
<name>A0ABQ9VWN1_SAGOE</name>